<dbReference type="AlphaFoldDB" id="A0A0E9SC19"/>
<reference evidence="1" key="1">
    <citation type="submission" date="2014-11" db="EMBL/GenBank/DDBJ databases">
        <authorList>
            <person name="Amaro Gonzalez C."/>
        </authorList>
    </citation>
    <scope>NUCLEOTIDE SEQUENCE</scope>
</reference>
<organism evidence="1">
    <name type="scientific">Anguilla anguilla</name>
    <name type="common">European freshwater eel</name>
    <name type="synonym">Muraena anguilla</name>
    <dbReference type="NCBI Taxonomy" id="7936"/>
    <lineage>
        <taxon>Eukaryota</taxon>
        <taxon>Metazoa</taxon>
        <taxon>Chordata</taxon>
        <taxon>Craniata</taxon>
        <taxon>Vertebrata</taxon>
        <taxon>Euteleostomi</taxon>
        <taxon>Actinopterygii</taxon>
        <taxon>Neopterygii</taxon>
        <taxon>Teleostei</taxon>
        <taxon>Anguilliformes</taxon>
        <taxon>Anguillidae</taxon>
        <taxon>Anguilla</taxon>
    </lineage>
</organism>
<sequence>MSGKESEWIGSARLQLGTAHPQRKQSINQSPLHVPKVLLRPGPKTRQHILKNIFTCVCVCVCMCMCVNRHTQLNIQYLKNVLLIYSAHCITLEKRPILFLRI</sequence>
<name>A0A0E9SC19_ANGAN</name>
<proteinExistence type="predicted"/>
<evidence type="ECO:0000313" key="1">
    <source>
        <dbReference type="EMBL" id="JAH38777.1"/>
    </source>
</evidence>
<reference evidence="1" key="2">
    <citation type="journal article" date="2015" name="Fish Shellfish Immunol.">
        <title>Early steps in the European eel (Anguilla anguilla)-Vibrio vulnificus interaction in the gills: Role of the RtxA13 toxin.</title>
        <authorList>
            <person name="Callol A."/>
            <person name="Pajuelo D."/>
            <person name="Ebbesson L."/>
            <person name="Teles M."/>
            <person name="MacKenzie S."/>
            <person name="Amaro C."/>
        </authorList>
    </citation>
    <scope>NUCLEOTIDE SEQUENCE</scope>
</reference>
<accession>A0A0E9SC19</accession>
<protein>
    <submittedName>
        <fullName evidence="1">Uncharacterized protein</fullName>
    </submittedName>
</protein>
<dbReference type="EMBL" id="GBXM01069800">
    <property type="protein sequence ID" value="JAH38777.1"/>
    <property type="molecule type" value="Transcribed_RNA"/>
</dbReference>